<evidence type="ECO:0000259" key="7">
    <source>
        <dbReference type="Pfam" id="PF01694"/>
    </source>
</evidence>
<keyword evidence="5 6" id="KW-0472">Membrane</keyword>
<keyword evidence="4 6" id="KW-1133">Transmembrane helix</keyword>
<evidence type="ECO:0000313" key="9">
    <source>
        <dbReference type="Proteomes" id="UP000663760"/>
    </source>
</evidence>
<keyword evidence="3 6" id="KW-0812">Transmembrane</keyword>
<dbReference type="InterPro" id="IPR022764">
    <property type="entry name" value="Peptidase_S54_rhomboid_dom"/>
</dbReference>
<dbReference type="InterPro" id="IPR050925">
    <property type="entry name" value="Rhomboid_protease_S54"/>
</dbReference>
<dbReference type="EMBL" id="LR746272">
    <property type="protein sequence ID" value="CAA7402108.1"/>
    <property type="molecule type" value="Genomic_DNA"/>
</dbReference>
<dbReference type="Gene3D" id="1.20.1540.10">
    <property type="entry name" value="Rhomboid-like"/>
    <property type="match status" value="1"/>
</dbReference>
<sequence length="454" mass="51137">MAAAPSCFIIPCKDSIRPSAKLFLHDKEGKTVGNNFSHQKVSRCSSSLNGMMNHRQTWTALHDYADVFSNRSISKRVAIHMFRSRRPIPFQNIAGLTLWKKSKGNNYVRASNCISWIDRSILWSYMTARRCREGQLKALDSYFSKVDDDEDQKHSSSKAAVEGSQVTAKTGLVSLETYFDKLNDGLQTRDAKFLLSIKDGSERNQKGRFNVSNGEYCEQTASSMNGSKSRMSLESIDDEAVPLTLAEKNIENPEPYDEASDFYLINLLASINIAVFLFEIASPVRNSDFEQLSLPLMYGGKINKLILDGEWWRLVTPMFLGFMGPVFAIIGAWLVYQVQNKKAMSKEFSERMFFNAILATSLSFVISNFEQIDQWSHLGAALSGVVYGFLVFPAARLNDVSAESTLDEDISLFKHQADPFKSAVIFSLFILFLLSLAFLFQPNLDLLELDDPLL</sequence>
<dbReference type="InterPro" id="IPR035952">
    <property type="entry name" value="Rhomboid-like_sf"/>
</dbReference>
<evidence type="ECO:0000256" key="1">
    <source>
        <dbReference type="ARBA" id="ARBA00004141"/>
    </source>
</evidence>
<name>A0A7I8KYF4_SPIIN</name>
<proteinExistence type="inferred from homology"/>
<organism evidence="8 9">
    <name type="scientific">Spirodela intermedia</name>
    <name type="common">Intermediate duckweed</name>
    <dbReference type="NCBI Taxonomy" id="51605"/>
    <lineage>
        <taxon>Eukaryota</taxon>
        <taxon>Viridiplantae</taxon>
        <taxon>Streptophyta</taxon>
        <taxon>Embryophyta</taxon>
        <taxon>Tracheophyta</taxon>
        <taxon>Spermatophyta</taxon>
        <taxon>Magnoliopsida</taxon>
        <taxon>Liliopsida</taxon>
        <taxon>Araceae</taxon>
        <taxon>Lemnoideae</taxon>
        <taxon>Spirodela</taxon>
    </lineage>
</organism>
<feature type="transmembrane region" description="Helical" evidence="6">
    <location>
        <begin position="314"/>
        <end position="336"/>
    </location>
</feature>
<dbReference type="GO" id="GO:0016020">
    <property type="term" value="C:membrane"/>
    <property type="evidence" value="ECO:0007669"/>
    <property type="project" value="UniProtKB-SubCell"/>
</dbReference>
<dbReference type="GO" id="GO:0004252">
    <property type="term" value="F:serine-type endopeptidase activity"/>
    <property type="evidence" value="ECO:0007669"/>
    <property type="project" value="InterPro"/>
</dbReference>
<feature type="transmembrane region" description="Helical" evidence="6">
    <location>
        <begin position="423"/>
        <end position="440"/>
    </location>
</feature>
<dbReference type="AlphaFoldDB" id="A0A7I8KYF4"/>
<evidence type="ECO:0000313" key="8">
    <source>
        <dbReference type="EMBL" id="CAA7402108.1"/>
    </source>
</evidence>
<comment type="similarity">
    <text evidence="2">Belongs to the peptidase S54 family.</text>
</comment>
<evidence type="ECO:0000256" key="3">
    <source>
        <dbReference type="ARBA" id="ARBA00022692"/>
    </source>
</evidence>
<feature type="domain" description="Peptidase S54 rhomboid" evidence="7">
    <location>
        <begin position="320"/>
        <end position="393"/>
    </location>
</feature>
<protein>
    <recommendedName>
        <fullName evidence="7">Peptidase S54 rhomboid domain-containing protein</fullName>
    </recommendedName>
</protein>
<evidence type="ECO:0000256" key="4">
    <source>
        <dbReference type="ARBA" id="ARBA00022989"/>
    </source>
</evidence>
<accession>A0A7I8KYF4</accession>
<evidence type="ECO:0000256" key="5">
    <source>
        <dbReference type="ARBA" id="ARBA00023136"/>
    </source>
</evidence>
<evidence type="ECO:0000256" key="2">
    <source>
        <dbReference type="ARBA" id="ARBA00009045"/>
    </source>
</evidence>
<dbReference type="Pfam" id="PF01694">
    <property type="entry name" value="Rhomboid"/>
    <property type="match status" value="1"/>
</dbReference>
<evidence type="ECO:0000256" key="6">
    <source>
        <dbReference type="SAM" id="Phobius"/>
    </source>
</evidence>
<dbReference type="PANTHER" id="PTHR43731:SF30">
    <property type="entry name" value="RHOMBOID-LIKE PROTEIN 9, CHLOROPLASTIC"/>
    <property type="match status" value="1"/>
</dbReference>
<gene>
    <name evidence="8" type="ORF">SI8410_09012786</name>
</gene>
<keyword evidence="9" id="KW-1185">Reference proteome</keyword>
<reference evidence="8" key="1">
    <citation type="submission" date="2020-02" db="EMBL/GenBank/DDBJ databases">
        <authorList>
            <person name="Scholz U."/>
            <person name="Mascher M."/>
            <person name="Fiebig A."/>
        </authorList>
    </citation>
    <scope>NUCLEOTIDE SEQUENCE</scope>
</reference>
<dbReference type="OrthoDB" id="418595at2759"/>
<dbReference type="Proteomes" id="UP000663760">
    <property type="component" value="Chromosome 9"/>
</dbReference>
<dbReference type="SUPFAM" id="SSF144091">
    <property type="entry name" value="Rhomboid-like"/>
    <property type="match status" value="1"/>
</dbReference>
<dbReference type="PANTHER" id="PTHR43731">
    <property type="entry name" value="RHOMBOID PROTEASE"/>
    <property type="match status" value="1"/>
</dbReference>
<comment type="subcellular location">
    <subcellularLocation>
        <location evidence="1">Membrane</location>
        <topology evidence="1">Multi-pass membrane protein</topology>
    </subcellularLocation>
</comment>